<dbReference type="SUPFAM" id="SSF49313">
    <property type="entry name" value="Cadherin-like"/>
    <property type="match status" value="1"/>
</dbReference>
<dbReference type="EMBL" id="BAEN01000065">
    <property type="protein sequence ID" value="GAC16017.1"/>
    <property type="molecule type" value="Genomic_DNA"/>
</dbReference>
<name>K6YCU6_9ALTE</name>
<dbReference type="InterPro" id="IPR024079">
    <property type="entry name" value="MetalloPept_cat_dom_sf"/>
</dbReference>
<dbReference type="InterPro" id="IPR015919">
    <property type="entry name" value="Cadherin-like_sf"/>
</dbReference>
<sequence>MQISMKPLSLLNALLLVVISIVGMLKANAQPLHDLSISNLNEARSQISKDAKAPLQTKLNLITVNQQYNFTLTENAGLLSAKLKSTLQPNIELYKGVLENVAGSWARFSVLNGIITGAFFDGSEMYFVVQKNQIDADVGQLNMLNSQSGNLVVYSVSDVSHSGTCGLENHASHSAFSFDAYIEQLNEMTSELASKEMLLSLTADVEYATTSAVDPADEMLAELNIVDGIFSEQVGVKISVNEIRILTDNGPLTSTDSEELIVAYRNYVTNSYNNPGASHLFTGKDLDGGTIGIAYVGAICNEFAIGLTQRFGANTALVTAHELGHNFGAPHDNQSGSACVATPGIYLMNPSINGSDQFSDCSLSQMAPLVNSGACLVSVDAPVIVSTPNTNAVYGAPYSYDSDGKVEATGSGQGSINLDFGPEGMTVGSDALVSWTPTESQLGTHAVQITVSTIYGSDTQNFDITVTEPLTFFNFTGVNGSAYGNNQDGEGQVGLGANNQGVVLQGNRWIKVPFNYEIQSDTVLEFDFISLDEGEIHGIGFDDDNNEEPGRTFQVHGTENWGITASEYSQPGQLQRFVIPIGEFYTGTVNYMFFVMDNDATNPVSNSGFKDILLYNSSSSNSENVSTSNKVENFKIDLSPEFTKKTQTADETH</sequence>
<dbReference type="GO" id="GO:0016020">
    <property type="term" value="C:membrane"/>
    <property type="evidence" value="ECO:0007669"/>
    <property type="project" value="InterPro"/>
</dbReference>
<gene>
    <name evidence="2" type="ORF">GLIP_3403</name>
</gene>
<dbReference type="GO" id="GO:0005509">
    <property type="term" value="F:calcium ion binding"/>
    <property type="evidence" value="ECO:0007669"/>
    <property type="project" value="InterPro"/>
</dbReference>
<keyword evidence="3" id="KW-1185">Reference proteome</keyword>
<evidence type="ECO:0000313" key="2">
    <source>
        <dbReference type="EMBL" id="GAC16017.1"/>
    </source>
</evidence>
<dbReference type="OrthoDB" id="9792152at2"/>
<feature type="domain" description="Peptidase M12B" evidence="1">
    <location>
        <begin position="223"/>
        <end position="382"/>
    </location>
</feature>
<evidence type="ECO:0000313" key="3">
    <source>
        <dbReference type="Proteomes" id="UP000006334"/>
    </source>
</evidence>
<comment type="caution">
    <text evidence="2">The sequence shown here is derived from an EMBL/GenBank/DDBJ whole genome shotgun (WGS) entry which is preliminary data.</text>
</comment>
<dbReference type="InterPro" id="IPR001590">
    <property type="entry name" value="Peptidase_M12B"/>
</dbReference>
<dbReference type="AlphaFoldDB" id="K6YCU6"/>
<dbReference type="PANTHER" id="PTHR11905">
    <property type="entry name" value="ADAM A DISINTEGRIN AND METALLOPROTEASE DOMAIN"/>
    <property type="match status" value="1"/>
</dbReference>
<dbReference type="eggNOG" id="COG2931">
    <property type="taxonomic scope" value="Bacteria"/>
</dbReference>
<proteinExistence type="predicted"/>
<evidence type="ECO:0000259" key="1">
    <source>
        <dbReference type="PROSITE" id="PS50215"/>
    </source>
</evidence>
<dbReference type="PROSITE" id="PS50215">
    <property type="entry name" value="ADAM_MEPRO"/>
    <property type="match status" value="1"/>
</dbReference>
<dbReference type="InterPro" id="IPR013783">
    <property type="entry name" value="Ig-like_fold"/>
</dbReference>
<reference evidence="2 3" key="1">
    <citation type="journal article" date="2017" name="Antonie Van Leeuwenhoek">
        <title>Rhizobium rhizosphaerae sp. nov., a novel species isolated from rice rhizosphere.</title>
        <authorList>
            <person name="Zhao J.J."/>
            <person name="Zhang J."/>
            <person name="Zhang R.J."/>
            <person name="Zhang C.W."/>
            <person name="Yin H.Q."/>
            <person name="Zhang X.X."/>
        </authorList>
    </citation>
    <scope>NUCLEOTIDE SEQUENCE [LARGE SCALE GENOMIC DNA]</scope>
    <source>
        <strain evidence="2 3">E3</strain>
    </source>
</reference>
<protein>
    <recommendedName>
        <fullName evidence="1">Peptidase M12B domain-containing protein</fullName>
    </recommendedName>
</protein>
<dbReference type="Pfam" id="PF05345">
    <property type="entry name" value="He_PIG"/>
    <property type="match status" value="1"/>
</dbReference>
<dbReference type="Gene3D" id="3.40.390.10">
    <property type="entry name" value="Collagenase (Catalytic Domain)"/>
    <property type="match status" value="1"/>
</dbReference>
<dbReference type="STRING" id="1127673.GLIP_3403"/>
<accession>K6YCU6</accession>
<dbReference type="Gene3D" id="2.60.40.10">
    <property type="entry name" value="Immunoglobulins"/>
    <property type="match status" value="1"/>
</dbReference>
<dbReference type="GO" id="GO:0006508">
    <property type="term" value="P:proteolysis"/>
    <property type="evidence" value="ECO:0007669"/>
    <property type="project" value="InterPro"/>
</dbReference>
<dbReference type="GO" id="GO:0004222">
    <property type="term" value="F:metalloendopeptidase activity"/>
    <property type="evidence" value="ECO:0007669"/>
    <property type="project" value="InterPro"/>
</dbReference>
<organism evidence="2 3">
    <name type="scientific">Aliiglaciecola lipolytica E3</name>
    <dbReference type="NCBI Taxonomy" id="1127673"/>
    <lineage>
        <taxon>Bacteria</taxon>
        <taxon>Pseudomonadati</taxon>
        <taxon>Pseudomonadota</taxon>
        <taxon>Gammaproteobacteria</taxon>
        <taxon>Alteromonadales</taxon>
        <taxon>Alteromonadaceae</taxon>
        <taxon>Aliiglaciecola</taxon>
    </lineage>
</organism>
<dbReference type="RefSeq" id="WP_008845820.1">
    <property type="nucleotide sequence ID" value="NZ_BAEN01000065.1"/>
</dbReference>
<dbReference type="SUPFAM" id="SSF55486">
    <property type="entry name" value="Metalloproteases ('zincins'), catalytic domain"/>
    <property type="match status" value="1"/>
</dbReference>
<dbReference type="Pfam" id="PF13688">
    <property type="entry name" value="Reprolysin_5"/>
    <property type="match status" value="1"/>
</dbReference>
<dbReference type="Proteomes" id="UP000006334">
    <property type="component" value="Unassembled WGS sequence"/>
</dbReference>
<dbReference type="PANTHER" id="PTHR11905:SF159">
    <property type="entry name" value="ADAM METALLOPROTEASE"/>
    <property type="match status" value="1"/>
</dbReference>